<protein>
    <recommendedName>
        <fullName evidence="3">Inner membrane protein YqjK</fullName>
    </recommendedName>
</protein>
<dbReference type="Pfam" id="PF13997">
    <property type="entry name" value="YqjK"/>
    <property type="match status" value="1"/>
</dbReference>
<accession>A0A5C2LKR4</accession>
<evidence type="ECO:0000313" key="1">
    <source>
        <dbReference type="EMBL" id="QEP92845.1"/>
    </source>
</evidence>
<sequence length="102" mass="11786">MVNGRQERERHKAQLLRQIQQQRLELSACRRHWHEATAPLDRGWHTLLSLRSWLMVGSGLMAVWSVRHPHFLMRWTKRGLGLWSTGARCAGSCASRQFASGP</sequence>
<dbReference type="Proteomes" id="UP000325127">
    <property type="component" value="Chromosome"/>
</dbReference>
<dbReference type="EMBL" id="CP043670">
    <property type="protein sequence ID" value="QEP92845.1"/>
    <property type="molecule type" value="Genomic_DNA"/>
</dbReference>
<gene>
    <name evidence="1" type="ORF">FZ928_24405</name>
</gene>
<name>A0A5C2LKR4_KLEPN</name>
<evidence type="ECO:0000313" key="2">
    <source>
        <dbReference type="Proteomes" id="UP000325127"/>
    </source>
</evidence>
<proteinExistence type="predicted"/>
<reference evidence="1 2" key="1">
    <citation type="submission" date="2019-08" db="EMBL/GenBank/DDBJ databases">
        <title>Emergence of NDM-5-producing hypervirulent Klebsiella pneumoniae from clinical infections.</title>
        <authorList>
            <person name="Shen Z."/>
            <person name="Zhang H."/>
            <person name="Li M."/>
        </authorList>
    </citation>
    <scope>NUCLEOTIDE SEQUENCE [LARGE SCALE GENOMIC DNA]</scope>
    <source>
        <strain evidence="1 2">RJ18-01</strain>
    </source>
</reference>
<dbReference type="AlphaFoldDB" id="A0A5C2LKR4"/>
<dbReference type="InterPro" id="IPR025612">
    <property type="entry name" value="YqjK"/>
</dbReference>
<organism evidence="1 2">
    <name type="scientific">Klebsiella pneumoniae</name>
    <dbReference type="NCBI Taxonomy" id="573"/>
    <lineage>
        <taxon>Bacteria</taxon>
        <taxon>Pseudomonadati</taxon>
        <taxon>Pseudomonadota</taxon>
        <taxon>Gammaproteobacteria</taxon>
        <taxon>Enterobacterales</taxon>
        <taxon>Enterobacteriaceae</taxon>
        <taxon>Klebsiella/Raoultella group</taxon>
        <taxon>Klebsiella</taxon>
        <taxon>Klebsiella pneumoniae complex</taxon>
    </lineage>
</organism>
<evidence type="ECO:0008006" key="3">
    <source>
        <dbReference type="Google" id="ProtNLM"/>
    </source>
</evidence>